<protein>
    <submittedName>
        <fullName evidence="1">Uncharacterized protein</fullName>
    </submittedName>
</protein>
<dbReference type="EMBL" id="CAJNOE010000120">
    <property type="protein sequence ID" value="CAF0940452.1"/>
    <property type="molecule type" value="Genomic_DNA"/>
</dbReference>
<name>A0A814CGA9_9BILA</name>
<comment type="caution">
    <text evidence="1">The sequence shown here is derived from an EMBL/GenBank/DDBJ whole genome shotgun (WGS) entry which is preliminary data.</text>
</comment>
<dbReference type="Proteomes" id="UP000663860">
    <property type="component" value="Unassembled WGS sequence"/>
</dbReference>
<dbReference type="EMBL" id="CAJOBB010004715">
    <property type="protein sequence ID" value="CAF4100285.1"/>
    <property type="molecule type" value="Genomic_DNA"/>
</dbReference>
<gene>
    <name evidence="1" type="ORF">IZO911_LOCUS14402</name>
    <name evidence="2" type="ORF">KXQ929_LOCUS34486</name>
</gene>
<proteinExistence type="predicted"/>
<reference evidence="1" key="1">
    <citation type="submission" date="2021-02" db="EMBL/GenBank/DDBJ databases">
        <authorList>
            <person name="Nowell W R."/>
        </authorList>
    </citation>
    <scope>NUCLEOTIDE SEQUENCE</scope>
</reference>
<evidence type="ECO:0000313" key="3">
    <source>
        <dbReference type="Proteomes" id="UP000663860"/>
    </source>
</evidence>
<accession>A0A814CGA9</accession>
<sequence>MGEGHSCSIATGNKLQLSRGFGSSLHSTTIVNFSVRFIDIMSLDKLYAALPNLKRLAMFPCIEEQNNYIPIHSLNSIPPRSLKYLHLHLVRLGAFPFEYIELLLTTFPPTQLECLSIFEVATDYSYSDSKSWFSILTMPTLNLKQLRIRLDSKDFSVCLVQRLRQHFGNETQIIYLETDPHIAR</sequence>
<organism evidence="1 3">
    <name type="scientific">Adineta steineri</name>
    <dbReference type="NCBI Taxonomy" id="433720"/>
    <lineage>
        <taxon>Eukaryota</taxon>
        <taxon>Metazoa</taxon>
        <taxon>Spiralia</taxon>
        <taxon>Gnathifera</taxon>
        <taxon>Rotifera</taxon>
        <taxon>Eurotatoria</taxon>
        <taxon>Bdelloidea</taxon>
        <taxon>Adinetida</taxon>
        <taxon>Adinetidae</taxon>
        <taxon>Adineta</taxon>
    </lineage>
</organism>
<dbReference type="AlphaFoldDB" id="A0A814CGA9"/>
<dbReference type="Proteomes" id="UP000663868">
    <property type="component" value="Unassembled WGS sequence"/>
</dbReference>
<evidence type="ECO:0000313" key="1">
    <source>
        <dbReference type="EMBL" id="CAF0940452.1"/>
    </source>
</evidence>
<evidence type="ECO:0000313" key="2">
    <source>
        <dbReference type="EMBL" id="CAF4100285.1"/>
    </source>
</evidence>